<dbReference type="InterPro" id="IPR023365">
    <property type="entry name" value="Sortase_dom-sf"/>
</dbReference>
<dbReference type="CDD" id="cd05827">
    <property type="entry name" value="Sortase_C"/>
    <property type="match status" value="1"/>
</dbReference>
<dbReference type="Proteomes" id="UP000273044">
    <property type="component" value="Chromosome"/>
</dbReference>
<organism evidence="6 7">
    <name type="scientific">Arachnia propionica</name>
    <dbReference type="NCBI Taxonomy" id="1750"/>
    <lineage>
        <taxon>Bacteria</taxon>
        <taxon>Bacillati</taxon>
        <taxon>Actinomycetota</taxon>
        <taxon>Actinomycetes</taxon>
        <taxon>Propionibacteriales</taxon>
        <taxon>Propionibacteriaceae</taxon>
        <taxon>Arachnia</taxon>
    </lineage>
</organism>
<dbReference type="InterPro" id="IPR005754">
    <property type="entry name" value="Sortase"/>
</dbReference>
<dbReference type="OMA" id="MFTNLDK"/>
<accession>A0A3N4DIR5</accession>
<dbReference type="AlphaFoldDB" id="A0A3N4DIR5"/>
<feature type="active site" description="Proton donor/acceptor" evidence="2">
    <location>
        <position position="171"/>
    </location>
</feature>
<keyword evidence="1" id="KW-0378">Hydrolase</keyword>
<evidence type="ECO:0000256" key="1">
    <source>
        <dbReference type="ARBA" id="ARBA00022801"/>
    </source>
</evidence>
<feature type="compositionally biased region" description="Basic and acidic residues" evidence="3">
    <location>
        <begin position="323"/>
        <end position="342"/>
    </location>
</feature>
<dbReference type="Proteomes" id="UP000677180">
    <property type="component" value="Chromosome"/>
</dbReference>
<keyword evidence="4" id="KW-0472">Membrane</keyword>
<dbReference type="NCBIfam" id="NF033745">
    <property type="entry name" value="class_C_sortase"/>
    <property type="match status" value="1"/>
</dbReference>
<reference evidence="6 7" key="1">
    <citation type="submission" date="2018-12" db="EMBL/GenBank/DDBJ databases">
        <authorList>
            <consortium name="Pathogen Informatics"/>
        </authorList>
    </citation>
    <scope>NUCLEOTIDE SEQUENCE [LARGE SCALE GENOMIC DNA]</scope>
    <source>
        <strain evidence="6 7">NCTC12967</strain>
    </source>
</reference>
<dbReference type="NCBIfam" id="TIGR01076">
    <property type="entry name" value="sortase_fam"/>
    <property type="match status" value="1"/>
</dbReference>
<feature type="transmembrane region" description="Helical" evidence="4">
    <location>
        <begin position="270"/>
        <end position="290"/>
    </location>
</feature>
<name>A0A3N4DIR5_9ACTN</name>
<dbReference type="EMBL" id="CP072385">
    <property type="protein sequence ID" value="QUC09759.1"/>
    <property type="molecule type" value="Genomic_DNA"/>
</dbReference>
<evidence type="ECO:0000256" key="3">
    <source>
        <dbReference type="SAM" id="MobiDB-lite"/>
    </source>
</evidence>
<dbReference type="SUPFAM" id="SSF63817">
    <property type="entry name" value="Sortase"/>
    <property type="match status" value="1"/>
</dbReference>
<dbReference type="Pfam" id="PF04203">
    <property type="entry name" value="Sortase"/>
    <property type="match status" value="1"/>
</dbReference>
<feature type="active site" description="Acyl-thioester intermediate" evidence="2">
    <location>
        <position position="233"/>
    </location>
</feature>
<keyword evidence="4" id="KW-1133">Transmembrane helix</keyword>
<reference evidence="5" key="2">
    <citation type="submission" date="2021-03" db="EMBL/GenBank/DDBJ databases">
        <title>Human Oral Microbial Genomes.</title>
        <authorList>
            <person name="Johnston C.D."/>
            <person name="Chen T."/>
            <person name="Dewhirst F.E."/>
        </authorList>
    </citation>
    <scope>NUCLEOTIDE SEQUENCE</scope>
    <source>
        <strain evidence="5">F0714</strain>
    </source>
</reference>
<keyword evidence="4" id="KW-0812">Transmembrane</keyword>
<evidence type="ECO:0000256" key="2">
    <source>
        <dbReference type="PIRSR" id="PIRSR605754-1"/>
    </source>
</evidence>
<dbReference type="OrthoDB" id="5242161at2"/>
<dbReference type="GO" id="GO:0016787">
    <property type="term" value="F:hydrolase activity"/>
    <property type="evidence" value="ECO:0007669"/>
    <property type="project" value="UniProtKB-KW"/>
</dbReference>
<dbReference type="GeneID" id="64407036"/>
<dbReference type="PROSITE" id="PS51257">
    <property type="entry name" value="PROKAR_LIPOPROTEIN"/>
    <property type="match status" value="1"/>
</dbReference>
<gene>
    <name evidence="5" type="ORF">J5A53_07795</name>
    <name evidence="6" type="ORF">NCTC12967_01569</name>
</gene>
<protein>
    <submittedName>
        <fullName evidence="5">Class C sortase</fullName>
    </submittedName>
    <submittedName>
        <fullName evidence="6">Sortase (Surface protein transpeptidase)</fullName>
    </submittedName>
</protein>
<evidence type="ECO:0000313" key="5">
    <source>
        <dbReference type="EMBL" id="QUC09759.1"/>
    </source>
</evidence>
<dbReference type="RefSeq" id="WP_014846631.1">
    <property type="nucleotide sequence ID" value="NZ_CAJZDL010000020.1"/>
</dbReference>
<dbReference type="Gene3D" id="2.40.260.10">
    <property type="entry name" value="Sortase"/>
    <property type="match status" value="1"/>
</dbReference>
<dbReference type="EMBL" id="LR134406">
    <property type="protein sequence ID" value="VEH70274.1"/>
    <property type="molecule type" value="Genomic_DNA"/>
</dbReference>
<keyword evidence="7" id="KW-1185">Reference proteome</keyword>
<dbReference type="InterPro" id="IPR042002">
    <property type="entry name" value="Sortase_C"/>
</dbReference>
<sequence length="366" mass="39796">MTSHSRRRPRRWRPSLTTWLAASCALTGIVLLSYTPAASWLSQYQQSRLIDTYNDSLRREGQTTGNETGRAEAGEALADARAYNEKLRSGAILAPNTNVPRSAGETAGNEYHELLKGPAEVMARIRIPGIDVDLPVYHGTSDLTLLRGAGHLQGTSLPVGGESTHSVITAHRGLAEATMFTNLDRMRAGDTFTIEVMGEVLVYEVRQTQVVAPEEQEALYPQEGRDLLTLVTCTPLGVNTHRILVTGERVIPTPQEEVDKALRDSDLPRFPWWLFLSGGGVVTVIGYLWLAGRRDARLHQAAIAAGTEKMEEPAGSETTDTPGDEHPAAGHEETIVDNRENPTQDEDSTGGRDDGEPAGQADNLEG</sequence>
<evidence type="ECO:0000313" key="6">
    <source>
        <dbReference type="EMBL" id="VEH70274.1"/>
    </source>
</evidence>
<evidence type="ECO:0000313" key="7">
    <source>
        <dbReference type="Proteomes" id="UP000273044"/>
    </source>
</evidence>
<evidence type="ECO:0000256" key="4">
    <source>
        <dbReference type="SAM" id="Phobius"/>
    </source>
</evidence>
<feature type="region of interest" description="Disordered" evidence="3">
    <location>
        <begin position="305"/>
        <end position="366"/>
    </location>
</feature>
<proteinExistence type="predicted"/>